<dbReference type="AlphaFoldDB" id="A0A9R1XQJ1"/>
<dbReference type="EMBL" id="NBSK02000002">
    <property type="protein sequence ID" value="KAJ0221694.1"/>
    <property type="molecule type" value="Genomic_DNA"/>
</dbReference>
<organism evidence="2 3">
    <name type="scientific">Lactuca sativa</name>
    <name type="common">Garden lettuce</name>
    <dbReference type="NCBI Taxonomy" id="4236"/>
    <lineage>
        <taxon>Eukaryota</taxon>
        <taxon>Viridiplantae</taxon>
        <taxon>Streptophyta</taxon>
        <taxon>Embryophyta</taxon>
        <taxon>Tracheophyta</taxon>
        <taxon>Spermatophyta</taxon>
        <taxon>Magnoliopsida</taxon>
        <taxon>eudicotyledons</taxon>
        <taxon>Gunneridae</taxon>
        <taxon>Pentapetalae</taxon>
        <taxon>asterids</taxon>
        <taxon>campanulids</taxon>
        <taxon>Asterales</taxon>
        <taxon>Asteraceae</taxon>
        <taxon>Cichorioideae</taxon>
        <taxon>Cichorieae</taxon>
        <taxon>Lactucinae</taxon>
        <taxon>Lactuca</taxon>
    </lineage>
</organism>
<reference evidence="2 3" key="1">
    <citation type="journal article" date="2017" name="Nat. Commun.">
        <title>Genome assembly with in vitro proximity ligation data and whole-genome triplication in lettuce.</title>
        <authorList>
            <person name="Reyes-Chin-Wo S."/>
            <person name="Wang Z."/>
            <person name="Yang X."/>
            <person name="Kozik A."/>
            <person name="Arikit S."/>
            <person name="Song C."/>
            <person name="Xia L."/>
            <person name="Froenicke L."/>
            <person name="Lavelle D.O."/>
            <person name="Truco M.J."/>
            <person name="Xia R."/>
            <person name="Zhu S."/>
            <person name="Xu C."/>
            <person name="Xu H."/>
            <person name="Xu X."/>
            <person name="Cox K."/>
            <person name="Korf I."/>
            <person name="Meyers B.C."/>
            <person name="Michelmore R.W."/>
        </authorList>
    </citation>
    <scope>NUCLEOTIDE SEQUENCE [LARGE SCALE GENOMIC DNA]</scope>
    <source>
        <strain evidence="3">cv. Salinas</strain>
        <tissue evidence="2">Seedlings</tissue>
    </source>
</reference>
<feature type="compositionally biased region" description="Basic residues" evidence="1">
    <location>
        <begin position="128"/>
        <end position="156"/>
    </location>
</feature>
<evidence type="ECO:0000313" key="3">
    <source>
        <dbReference type="Proteomes" id="UP000235145"/>
    </source>
</evidence>
<accession>A0A9R1XQJ1</accession>
<keyword evidence="3" id="KW-1185">Reference proteome</keyword>
<gene>
    <name evidence="2" type="ORF">LSAT_V11C200058570</name>
</gene>
<dbReference type="Proteomes" id="UP000235145">
    <property type="component" value="Unassembled WGS sequence"/>
</dbReference>
<dbReference type="PANTHER" id="PTHR47592">
    <property type="entry name" value="PBF68 PROTEIN"/>
    <property type="match status" value="1"/>
</dbReference>
<name>A0A9R1XQJ1_LACSA</name>
<dbReference type="PANTHER" id="PTHR47592:SF30">
    <property type="entry name" value="CCHC-TYPE DOMAIN-CONTAINING PROTEIN"/>
    <property type="match status" value="1"/>
</dbReference>
<protein>
    <submittedName>
        <fullName evidence="2">Uncharacterized protein</fullName>
    </submittedName>
</protein>
<feature type="region of interest" description="Disordered" evidence="1">
    <location>
        <begin position="127"/>
        <end position="168"/>
    </location>
</feature>
<comment type="caution">
    <text evidence="2">The sequence shown here is derived from an EMBL/GenBank/DDBJ whole genome shotgun (WGS) entry which is preliminary data.</text>
</comment>
<evidence type="ECO:0000313" key="2">
    <source>
        <dbReference type="EMBL" id="KAJ0221694.1"/>
    </source>
</evidence>
<evidence type="ECO:0000256" key="1">
    <source>
        <dbReference type="SAM" id="MobiDB-lite"/>
    </source>
</evidence>
<sequence length="497" mass="56826">MDLTVIAKLEKQRTLRRESEELFVGHIKNSLSGRLYDLYAPVKDPRELWNTLERTNKYLVSKYLEFQMADEKSIMGQVHELQVMVGAIIAKLPPLSKYFSKRMMHKSEDYSLDDLMKHLRIEEETRIRDKRGKVRTSVHHDKKNLGPKKQSLKKPSHQNPNAKPKRTEPFHVYGQIGHYTRECKDRKLGPVAHVVEKVTDMVAKQSVLEDGSWTLVPLCMFVGNERAFALTVQCHMERSLSMLMATELKLKEEFTRGEWVTLRDVLHVLTISKGLVSTDKFDKDGFKMVLEKGKTAITKGRRYAGRVNNCSGIYHLCLNNEGSVSGPGVESSGASVASVCSVPSNDVIGGLVANVNEVNFSEAENISTKSLTHSTKRMESNMRELYHTLPNKMVWLKERTKLFLRWSTAYWLLDIDSGVVLESRYVEFFEDKFSRDEENSNHTSHTRTQKNVMREVIFSINLDDDPKTFTEAMTSQDAPLWKEAINDEMDSVIGNGT</sequence>
<proteinExistence type="predicted"/>